<evidence type="ECO:0000256" key="2">
    <source>
        <dbReference type="SAM" id="MobiDB-lite"/>
    </source>
</evidence>
<accession>A0ABM1M9R6</accession>
<evidence type="ECO:0000256" key="1">
    <source>
        <dbReference type="PROSITE-ProRule" id="PRU00371"/>
    </source>
</evidence>
<dbReference type="InterPro" id="IPR006578">
    <property type="entry name" value="MADF-dom"/>
</dbReference>
<organism evidence="5 6">
    <name type="scientific">Nicrophorus vespilloides</name>
    <name type="common">Boreal carrion beetle</name>
    <dbReference type="NCBI Taxonomy" id="110193"/>
    <lineage>
        <taxon>Eukaryota</taxon>
        <taxon>Metazoa</taxon>
        <taxon>Ecdysozoa</taxon>
        <taxon>Arthropoda</taxon>
        <taxon>Hexapoda</taxon>
        <taxon>Insecta</taxon>
        <taxon>Pterygota</taxon>
        <taxon>Neoptera</taxon>
        <taxon>Endopterygota</taxon>
        <taxon>Coleoptera</taxon>
        <taxon>Polyphaga</taxon>
        <taxon>Staphyliniformia</taxon>
        <taxon>Silphidae</taxon>
        <taxon>Nicrophorinae</taxon>
        <taxon>Nicrophorus</taxon>
    </lineage>
</organism>
<evidence type="ECO:0000259" key="3">
    <source>
        <dbReference type="PROSITE" id="PS51029"/>
    </source>
</evidence>
<dbReference type="PROSITE" id="PS51031">
    <property type="entry name" value="BESS"/>
    <property type="match status" value="1"/>
</dbReference>
<feature type="domain" description="BESS" evidence="4">
    <location>
        <begin position="175"/>
        <end position="214"/>
    </location>
</feature>
<dbReference type="InterPro" id="IPR004210">
    <property type="entry name" value="BESS_motif"/>
</dbReference>
<keyword evidence="5" id="KW-1185">Reference proteome</keyword>
<protein>
    <submittedName>
        <fullName evidence="6">Uncharacterized protein LOC108558794</fullName>
    </submittedName>
</protein>
<dbReference type="PROSITE" id="PS51029">
    <property type="entry name" value="MADF"/>
    <property type="match status" value="1"/>
</dbReference>
<name>A0ABM1M9R6_NICVS</name>
<dbReference type="RefSeq" id="XP_017771316.1">
    <property type="nucleotide sequence ID" value="XM_017915827.1"/>
</dbReference>
<dbReference type="Pfam" id="PF10545">
    <property type="entry name" value="MADF_DNA_bdg"/>
    <property type="match status" value="1"/>
</dbReference>
<proteinExistence type="predicted"/>
<feature type="domain" description="MADF" evidence="3">
    <location>
        <begin position="13"/>
        <end position="105"/>
    </location>
</feature>
<dbReference type="GeneID" id="108558794"/>
<dbReference type="InterPro" id="IPR039353">
    <property type="entry name" value="TF_Adf1"/>
</dbReference>
<dbReference type="Proteomes" id="UP000695000">
    <property type="component" value="Unplaced"/>
</dbReference>
<feature type="compositionally biased region" description="Basic and acidic residues" evidence="2">
    <location>
        <begin position="123"/>
        <end position="133"/>
    </location>
</feature>
<dbReference type="SMART" id="SM00595">
    <property type="entry name" value="MADF"/>
    <property type="match status" value="1"/>
</dbReference>
<sequence>MSRKHQFQYNPCDLIDLIKERPIIWDKTIDEYKDKVMKEMAWTEVYGSLNSEYENMNEKMKKKTAESINEKWKNIRDAFIRSLKKKSNKKYLYSDNLQFLLKVLDKDDTKGWVKVELPGNADFSHEESGEEQKPAAATPRPRSPKYRKRKATFEVDEPTSTTVVQTPQAFPPVENAEDKAFFMSLISSVQRFKEDETLEFRMGVLSLIQQIKQKRQSY</sequence>
<evidence type="ECO:0000313" key="6">
    <source>
        <dbReference type="RefSeq" id="XP_017771316.1"/>
    </source>
</evidence>
<comment type="subcellular location">
    <subcellularLocation>
        <location evidence="1">Nucleus</location>
    </subcellularLocation>
</comment>
<dbReference type="PANTHER" id="PTHR12243">
    <property type="entry name" value="MADF DOMAIN TRANSCRIPTION FACTOR"/>
    <property type="match status" value="1"/>
</dbReference>
<evidence type="ECO:0000259" key="4">
    <source>
        <dbReference type="PROSITE" id="PS51031"/>
    </source>
</evidence>
<dbReference type="PANTHER" id="PTHR12243:SF67">
    <property type="entry name" value="COREPRESSOR OF PANGOLIN, ISOFORM A-RELATED"/>
    <property type="match status" value="1"/>
</dbReference>
<gene>
    <name evidence="6" type="primary">LOC108558794</name>
</gene>
<feature type="region of interest" description="Disordered" evidence="2">
    <location>
        <begin position="123"/>
        <end position="148"/>
    </location>
</feature>
<evidence type="ECO:0000313" key="5">
    <source>
        <dbReference type="Proteomes" id="UP000695000"/>
    </source>
</evidence>
<reference evidence="6" key="1">
    <citation type="submission" date="2025-08" db="UniProtKB">
        <authorList>
            <consortium name="RefSeq"/>
        </authorList>
    </citation>
    <scope>IDENTIFICATION</scope>
    <source>
        <tissue evidence="6">Whole Larva</tissue>
    </source>
</reference>
<keyword evidence="1" id="KW-0539">Nucleus</keyword>